<feature type="signal peptide" evidence="3">
    <location>
        <begin position="1"/>
        <end position="18"/>
    </location>
</feature>
<feature type="region of interest" description="Disordered" evidence="2">
    <location>
        <begin position="24"/>
        <end position="52"/>
    </location>
</feature>
<name>A0A6V7R6X2_9BACL</name>
<comment type="caution">
    <text evidence="4">The sequence shown here is derived from an EMBL/GenBank/DDBJ whole genome shotgun (WGS) entry which is preliminary data.</text>
</comment>
<accession>A0A6V7R6X2</accession>
<gene>
    <name evidence="4" type="ORF">JEOSCH030_00414</name>
</gene>
<dbReference type="Gene3D" id="2.60.40.1240">
    <property type="match status" value="1"/>
</dbReference>
<dbReference type="Proteomes" id="UP000521032">
    <property type="component" value="Unassembled WGS sequence"/>
</dbReference>
<evidence type="ECO:0000256" key="2">
    <source>
        <dbReference type="SAM" id="MobiDB-lite"/>
    </source>
</evidence>
<dbReference type="RefSeq" id="WP_186085310.1">
    <property type="nucleotide sequence ID" value="NZ_BMDB01000001.1"/>
</dbReference>
<evidence type="ECO:0000313" key="4">
    <source>
        <dbReference type="EMBL" id="CAD2072768.1"/>
    </source>
</evidence>
<dbReference type="PROSITE" id="PS51257">
    <property type="entry name" value="PROKAR_LIPOPROTEIN"/>
    <property type="match status" value="1"/>
</dbReference>
<evidence type="ECO:0000256" key="1">
    <source>
        <dbReference type="ARBA" id="ARBA00022729"/>
    </source>
</evidence>
<evidence type="ECO:0008006" key="6">
    <source>
        <dbReference type="Google" id="ProtNLM"/>
    </source>
</evidence>
<dbReference type="AlphaFoldDB" id="A0A6V7R6X2"/>
<keyword evidence="1 3" id="KW-0732">Signal</keyword>
<feature type="chain" id="PRO_5038885623" description="DUF4352 domain-containing protein" evidence="3">
    <location>
        <begin position="19"/>
        <end position="179"/>
    </location>
</feature>
<evidence type="ECO:0000313" key="5">
    <source>
        <dbReference type="Proteomes" id="UP000521032"/>
    </source>
</evidence>
<reference evidence="4 5" key="1">
    <citation type="submission" date="2020-07" db="EMBL/GenBank/DDBJ databases">
        <authorList>
            <person name="Criscuolo A."/>
        </authorList>
    </citation>
    <scope>NUCLEOTIDE SEQUENCE [LARGE SCALE GENOMIC DNA]</scope>
    <source>
        <strain evidence="5">CIP 111030</strain>
    </source>
</reference>
<sequence length="179" mass="20412">MKRLLSLFILTLFLTACTIDSSEDKNTQKSEIPAPEPTEEVKTETLPEEEVPEDDRLQFGESAEIDDIELTIHDAEFTKERIPDHFETFEYVIKLSVTYKNNSAVVFPAGRDITITVNDETEATYYDMEGTLLQDVNQGESVTGDIYYAFNGQPEKITAKFEPLLNTEDEHTLFNVFPE</sequence>
<protein>
    <recommendedName>
        <fullName evidence="6">DUF4352 domain-containing protein</fullName>
    </recommendedName>
</protein>
<evidence type="ECO:0000256" key="3">
    <source>
        <dbReference type="SAM" id="SignalP"/>
    </source>
</evidence>
<proteinExistence type="predicted"/>
<dbReference type="EMBL" id="CAJEWE010000006">
    <property type="protein sequence ID" value="CAD2072768.1"/>
    <property type="molecule type" value="Genomic_DNA"/>
</dbReference>
<dbReference type="InterPro" id="IPR029050">
    <property type="entry name" value="Immunoprotect_excell_Ig-like"/>
</dbReference>
<keyword evidence="5" id="KW-1185">Reference proteome</keyword>
<organism evidence="4 5">
    <name type="scientific">Phocicoccus schoeneichii</name>
    <dbReference type="NCBI Taxonomy" id="1812261"/>
    <lineage>
        <taxon>Bacteria</taxon>
        <taxon>Bacillati</taxon>
        <taxon>Bacillota</taxon>
        <taxon>Bacilli</taxon>
        <taxon>Bacillales</taxon>
        <taxon>Salinicoccaceae</taxon>
        <taxon>Phocicoccus</taxon>
    </lineage>
</organism>